<reference evidence="1 2" key="1">
    <citation type="submission" date="2018-09" db="EMBL/GenBank/DDBJ databases">
        <title>Metagenome Assembled Genomes from an Advanced Water Purification Facility.</title>
        <authorList>
            <person name="Stamps B.W."/>
            <person name="Spear J.R."/>
        </authorList>
    </citation>
    <scope>NUCLEOTIDE SEQUENCE [LARGE SCALE GENOMIC DNA]</scope>
    <source>
        <strain evidence="1">Bin_52_1</strain>
    </source>
</reference>
<feature type="non-terminal residue" evidence="1">
    <location>
        <position position="1"/>
    </location>
</feature>
<evidence type="ECO:0000313" key="1">
    <source>
        <dbReference type="EMBL" id="TXI28097.1"/>
    </source>
</evidence>
<name>A0A5C7VRA2_AQUAC</name>
<evidence type="ECO:0000313" key="2">
    <source>
        <dbReference type="Proteomes" id="UP000321110"/>
    </source>
</evidence>
<comment type="caution">
    <text evidence="1">The sequence shown here is derived from an EMBL/GenBank/DDBJ whole genome shotgun (WGS) entry which is preliminary data.</text>
</comment>
<dbReference type="EMBL" id="SSFO01000286">
    <property type="protein sequence ID" value="TXI28097.1"/>
    <property type="molecule type" value="Genomic_DNA"/>
</dbReference>
<sequence length="47" mass="5222">PKGGDFSKLTVEAVSRVVTKINLRPRKRLGWKTPYEVYAGVSVALMC</sequence>
<proteinExistence type="predicted"/>
<protein>
    <submittedName>
        <fullName evidence="1">IS30 family transposase</fullName>
    </submittedName>
</protein>
<accession>A0A5C7VRA2</accession>
<organism evidence="1 2">
    <name type="scientific">Aquipseudomonas alcaligenes</name>
    <name type="common">Pseudomonas alcaligenes</name>
    <dbReference type="NCBI Taxonomy" id="43263"/>
    <lineage>
        <taxon>Bacteria</taxon>
        <taxon>Pseudomonadati</taxon>
        <taxon>Pseudomonadota</taxon>
        <taxon>Gammaproteobacteria</taxon>
        <taxon>Pseudomonadales</taxon>
        <taxon>Pseudomonadaceae</taxon>
        <taxon>Aquipseudomonas</taxon>
    </lineage>
</organism>
<dbReference type="Proteomes" id="UP000321110">
    <property type="component" value="Unassembled WGS sequence"/>
</dbReference>
<dbReference type="AlphaFoldDB" id="A0A5C7VRA2"/>
<gene>
    <name evidence="1" type="ORF">E6Q69_17050</name>
</gene>